<name>A0A4Q1RKT3_9FIRM</name>
<dbReference type="InterPro" id="IPR007492">
    <property type="entry name" value="LytTR_DNA-bd_dom"/>
</dbReference>
<organism evidence="2 3">
    <name type="scientific">Blautia faecicola</name>
    <dbReference type="NCBI Taxonomy" id="2509240"/>
    <lineage>
        <taxon>Bacteria</taxon>
        <taxon>Bacillati</taxon>
        <taxon>Bacillota</taxon>
        <taxon>Clostridia</taxon>
        <taxon>Lachnospirales</taxon>
        <taxon>Lachnospiraceae</taxon>
        <taxon>Blautia</taxon>
    </lineage>
</organism>
<dbReference type="OrthoDB" id="9802383at2"/>
<evidence type="ECO:0000313" key="2">
    <source>
        <dbReference type="EMBL" id="RXS76417.1"/>
    </source>
</evidence>
<accession>A0A4Q1RKT3</accession>
<dbReference type="PANTHER" id="PTHR37299">
    <property type="entry name" value="TRANSCRIPTIONAL REGULATOR-RELATED"/>
    <property type="match status" value="1"/>
</dbReference>
<dbReference type="AlphaFoldDB" id="A0A4Q1RKT3"/>
<dbReference type="InterPro" id="IPR011006">
    <property type="entry name" value="CheY-like_superfamily"/>
</dbReference>
<dbReference type="Gene3D" id="2.40.50.1020">
    <property type="entry name" value="LytTr DNA-binding domain"/>
    <property type="match status" value="1"/>
</dbReference>
<proteinExistence type="predicted"/>
<dbReference type="PANTHER" id="PTHR37299:SF1">
    <property type="entry name" value="STAGE 0 SPORULATION PROTEIN A HOMOLOG"/>
    <property type="match status" value="1"/>
</dbReference>
<evidence type="ECO:0000259" key="1">
    <source>
        <dbReference type="PROSITE" id="PS50930"/>
    </source>
</evidence>
<gene>
    <name evidence="2" type="ORF">ETP43_15220</name>
</gene>
<dbReference type="SMART" id="SM00850">
    <property type="entry name" value="LytTR"/>
    <property type="match status" value="1"/>
</dbReference>
<dbReference type="InterPro" id="IPR046947">
    <property type="entry name" value="LytR-like"/>
</dbReference>
<dbReference type="Proteomes" id="UP000290106">
    <property type="component" value="Unassembled WGS sequence"/>
</dbReference>
<protein>
    <submittedName>
        <fullName evidence="2">Response regulator transcription factor</fullName>
    </submittedName>
</protein>
<feature type="domain" description="HTH LytTR-type" evidence="1">
    <location>
        <begin position="140"/>
        <end position="209"/>
    </location>
</feature>
<dbReference type="RefSeq" id="WP_129259080.1">
    <property type="nucleotide sequence ID" value="NZ_SDKC01000001.1"/>
</dbReference>
<comment type="caution">
    <text evidence="2">The sequence shown here is derived from an EMBL/GenBank/DDBJ whole genome shotgun (WGS) entry which is preliminary data.</text>
</comment>
<dbReference type="SUPFAM" id="SSF52172">
    <property type="entry name" value="CheY-like"/>
    <property type="match status" value="1"/>
</dbReference>
<keyword evidence="3" id="KW-1185">Reference proteome</keyword>
<dbReference type="Pfam" id="PF04397">
    <property type="entry name" value="LytTR"/>
    <property type="match status" value="1"/>
</dbReference>
<dbReference type="EMBL" id="SDKC01000001">
    <property type="protein sequence ID" value="RXS76417.1"/>
    <property type="molecule type" value="Genomic_DNA"/>
</dbReference>
<dbReference type="PROSITE" id="PS50930">
    <property type="entry name" value="HTH_LYTTR"/>
    <property type="match status" value="1"/>
</dbReference>
<sequence length="245" mass="29636">MAEKKQMMYMNILICGSDSDEIIQLENQLEEVGKEENIRVNIDTNICMNQQLVKNWVTEKYDILFVNLDNTEKDGLYYAEKIRLKDEKVYIILLSENQEKIQETFEIMPASYLITPVEKENLRHWVKKVREKIEDHRLYITFNYKRKTYHIPYQKILYLESQQHKIRVVTEKESYTFYGQLSQIQKQMEQGKEIFLRIHQSYLINSRYIYWMDGNTVRTQDGREFSVSGSCREQAKTAYRMYRNQ</sequence>
<dbReference type="GO" id="GO:0003677">
    <property type="term" value="F:DNA binding"/>
    <property type="evidence" value="ECO:0007669"/>
    <property type="project" value="InterPro"/>
</dbReference>
<dbReference type="GO" id="GO:0000156">
    <property type="term" value="F:phosphorelay response regulator activity"/>
    <property type="evidence" value="ECO:0007669"/>
    <property type="project" value="InterPro"/>
</dbReference>
<reference evidence="2 3" key="1">
    <citation type="submission" date="2019-01" db="EMBL/GenBank/DDBJ databases">
        <title>Blautia sp. nov. KGMB01111 isolated human feces.</title>
        <authorList>
            <person name="Park J.-E."/>
            <person name="Kim J.-S."/>
            <person name="Park S.-H."/>
        </authorList>
    </citation>
    <scope>NUCLEOTIDE SEQUENCE [LARGE SCALE GENOMIC DNA]</scope>
    <source>
        <strain evidence="2 3">KGMB01111</strain>
    </source>
</reference>
<dbReference type="Gene3D" id="3.40.50.2300">
    <property type="match status" value="1"/>
</dbReference>
<evidence type="ECO:0000313" key="3">
    <source>
        <dbReference type="Proteomes" id="UP000290106"/>
    </source>
</evidence>